<feature type="domain" description="Rhodanese" evidence="1">
    <location>
        <begin position="16"/>
        <end position="97"/>
    </location>
</feature>
<protein>
    <submittedName>
        <fullName evidence="2">Rhodanese domain containing protein</fullName>
    </submittedName>
</protein>
<evidence type="ECO:0000313" key="3">
    <source>
        <dbReference type="Proteomes" id="UP000292052"/>
    </source>
</evidence>
<dbReference type="SMART" id="SM00450">
    <property type="entry name" value="RHOD"/>
    <property type="match status" value="1"/>
</dbReference>
<dbReference type="Pfam" id="PF00581">
    <property type="entry name" value="Rhodanese"/>
    <property type="match status" value="1"/>
</dbReference>
<proteinExistence type="predicted"/>
<gene>
    <name evidence="2" type="ORF">BDFB_013112</name>
</gene>
<sequence length="99" mass="11187">MSDTEVSFEYLKSLEGNKNVLLIDVREPTELEKTGVIPGSINIPLATLEKTLTDSTYEEFRETYDREKPELETPLVFSCQSGRRSLAALNIAMKLGYLK</sequence>
<dbReference type="Gene3D" id="3.40.250.10">
    <property type="entry name" value="Rhodanese-like domain"/>
    <property type="match status" value="1"/>
</dbReference>
<evidence type="ECO:0000259" key="1">
    <source>
        <dbReference type="PROSITE" id="PS50206"/>
    </source>
</evidence>
<dbReference type="STRING" id="1661398.A0A482VDR9"/>
<keyword evidence="3" id="KW-1185">Reference proteome</keyword>
<dbReference type="PANTHER" id="PTHR44086">
    <property type="entry name" value="THIOSULFATE SULFURTRANSFERASE RDL2, MITOCHONDRIAL-RELATED"/>
    <property type="match status" value="1"/>
</dbReference>
<name>A0A482VDR9_ASBVE</name>
<dbReference type="OrthoDB" id="566238at2759"/>
<dbReference type="SUPFAM" id="SSF52821">
    <property type="entry name" value="Rhodanese/Cell cycle control phosphatase"/>
    <property type="match status" value="1"/>
</dbReference>
<dbReference type="Proteomes" id="UP000292052">
    <property type="component" value="Unassembled WGS sequence"/>
</dbReference>
<organism evidence="2 3">
    <name type="scientific">Asbolus verrucosus</name>
    <name type="common">Desert ironclad beetle</name>
    <dbReference type="NCBI Taxonomy" id="1661398"/>
    <lineage>
        <taxon>Eukaryota</taxon>
        <taxon>Metazoa</taxon>
        <taxon>Ecdysozoa</taxon>
        <taxon>Arthropoda</taxon>
        <taxon>Hexapoda</taxon>
        <taxon>Insecta</taxon>
        <taxon>Pterygota</taxon>
        <taxon>Neoptera</taxon>
        <taxon>Endopterygota</taxon>
        <taxon>Coleoptera</taxon>
        <taxon>Polyphaga</taxon>
        <taxon>Cucujiformia</taxon>
        <taxon>Tenebrionidae</taxon>
        <taxon>Pimeliinae</taxon>
        <taxon>Asbolus</taxon>
    </lineage>
</organism>
<dbReference type="EMBL" id="QDEB01111902">
    <property type="protein sequence ID" value="RZB41734.1"/>
    <property type="molecule type" value="Genomic_DNA"/>
</dbReference>
<dbReference type="InterPro" id="IPR036873">
    <property type="entry name" value="Rhodanese-like_dom_sf"/>
</dbReference>
<dbReference type="InterPro" id="IPR001763">
    <property type="entry name" value="Rhodanese-like_dom"/>
</dbReference>
<dbReference type="PROSITE" id="PS50206">
    <property type="entry name" value="RHODANESE_3"/>
    <property type="match status" value="1"/>
</dbReference>
<comment type="caution">
    <text evidence="2">The sequence shown here is derived from an EMBL/GenBank/DDBJ whole genome shotgun (WGS) entry which is preliminary data.</text>
</comment>
<reference evidence="2 3" key="1">
    <citation type="submission" date="2017-03" db="EMBL/GenBank/DDBJ databases">
        <title>Genome of the blue death feigning beetle - Asbolus verrucosus.</title>
        <authorList>
            <person name="Rider S.D."/>
        </authorList>
    </citation>
    <scope>NUCLEOTIDE SEQUENCE [LARGE SCALE GENOMIC DNA]</scope>
    <source>
        <strain evidence="2">Butters</strain>
        <tissue evidence="2">Head and leg muscle</tissue>
    </source>
</reference>
<evidence type="ECO:0000313" key="2">
    <source>
        <dbReference type="EMBL" id="RZB41734.1"/>
    </source>
</evidence>
<accession>A0A482VDR9</accession>
<dbReference type="AlphaFoldDB" id="A0A482VDR9"/>
<dbReference type="PANTHER" id="PTHR44086:SF10">
    <property type="entry name" value="THIOSULFATE SULFURTRANSFERASE_RHODANESE-LIKE DOMAIN-CONTAINING PROTEIN 3"/>
    <property type="match status" value="1"/>
</dbReference>